<evidence type="ECO:0000259" key="2">
    <source>
        <dbReference type="Pfam" id="PF13579"/>
    </source>
</evidence>
<evidence type="ECO:0000259" key="1">
    <source>
        <dbReference type="Pfam" id="PF00534"/>
    </source>
</evidence>
<dbReference type="GO" id="GO:0006974">
    <property type="term" value="P:DNA damage response"/>
    <property type="evidence" value="ECO:0007669"/>
    <property type="project" value="TreeGrafter"/>
</dbReference>
<feature type="domain" description="Glycosyltransferase subfamily 4-like N-terminal" evidence="2">
    <location>
        <begin position="593"/>
        <end position="787"/>
    </location>
</feature>
<dbReference type="STRING" id="384676.PSEEN2448"/>
<dbReference type="EMBL" id="CT573326">
    <property type="protein sequence ID" value="CAK15253.1"/>
    <property type="molecule type" value="Genomic_DNA"/>
</dbReference>
<dbReference type="KEGG" id="pen:PSEEN2448"/>
<proteinExistence type="predicted"/>
<dbReference type="CAZy" id="GT4">
    <property type="family name" value="Glycosyltransferase Family 4"/>
</dbReference>
<dbReference type="GO" id="GO:0016757">
    <property type="term" value="F:glycosyltransferase activity"/>
    <property type="evidence" value="ECO:0007669"/>
    <property type="project" value="InterPro"/>
</dbReference>
<gene>
    <name evidence="3" type="ordered locus">PSEEN2448</name>
</gene>
<dbReference type="SUPFAM" id="SSF53756">
    <property type="entry name" value="UDP-Glycosyltransferase/glycogen phosphorylase"/>
    <property type="match status" value="1"/>
</dbReference>
<dbReference type="OrthoDB" id="6835762at2"/>
<dbReference type="InterPro" id="IPR001296">
    <property type="entry name" value="Glyco_trans_1"/>
</dbReference>
<keyword evidence="3" id="KW-0808">Transferase</keyword>
<evidence type="ECO:0000313" key="4">
    <source>
        <dbReference type="Proteomes" id="UP000000658"/>
    </source>
</evidence>
<reference evidence="3 4" key="1">
    <citation type="journal article" date="2006" name="Nat. Biotechnol.">
        <title>Complete genome sequence of the entomopathogenic and metabolically versatile soil bacterium Pseudomonas entomophila.</title>
        <authorList>
            <person name="Vodovar N."/>
            <person name="Vallenet D."/>
            <person name="Cruveiller S."/>
            <person name="Rouy Z."/>
            <person name="Barbe V."/>
            <person name="Acosta C."/>
            <person name="Cattolico L."/>
            <person name="Jubin C."/>
            <person name="Lajus A."/>
            <person name="Segurens B."/>
            <person name="Vacherie B."/>
            <person name="Wincker P."/>
            <person name="Weissenbach J."/>
            <person name="Lemaitre B."/>
            <person name="Medigue C."/>
            <person name="Boccard F."/>
        </authorList>
    </citation>
    <scope>NUCLEOTIDE SEQUENCE [LARGE SCALE GENOMIC DNA]</scope>
    <source>
        <strain evidence="3 4">L48</strain>
    </source>
</reference>
<evidence type="ECO:0000313" key="3">
    <source>
        <dbReference type="EMBL" id="CAK15253.1"/>
    </source>
</evidence>
<accession>Q1IAR3</accession>
<dbReference type="eggNOG" id="COG0297">
    <property type="taxonomic scope" value="Bacteria"/>
</dbReference>
<dbReference type="PANTHER" id="PTHR38785:SF1">
    <property type="entry name" value="HOMOLOG OF VIRK"/>
    <property type="match status" value="1"/>
</dbReference>
<dbReference type="Gene3D" id="3.40.50.2000">
    <property type="entry name" value="Glycogen Phosphorylase B"/>
    <property type="match status" value="2"/>
</dbReference>
<sequence>MYFRAIVKSVLTVQPGFALRALKNKLKLLVLMVREWPALRAFLQRMSGALGAERFARLGLDCVGVVQWPYISKDWDAQERFDALASHYEVVTRHFPALVLLGRDERLALCDLSRYSPACSLLLDRAIWFKREGELVLNLFQGDLRVASLAFTLRRTDSVLNLFIGAVQGIHKGIDSETSLNIYRDLTKDFEGLRPRSLLIEVVKCIARTLGAAHIYAVGDAHRHHRHAYFGAEKAQDLAANYDVIWEEHGATPSTREDFFSIPLAAAQRSPDDIPPKKRAMYRRRQALLDDVFSHVEAVLSGTRMDPHRQRLGQVLAEQETGPAPQPGLFKEKLATLVRQFQTEPRPDQRFIAYLRKAGLYSTLGKAWRELLKQGPGVLWKPPDIKRKSLALDTPRVAARELFPREVLLLVEVEPVAFAKSRPGQIRQLLEGLGYRCRVLDWRNHVHCLNALQTSGAVILHRVPASPQVLLLLDEARRLEVMSCWDSDELTFEPQAYRRAHDMAGLSAEAADRLMAAVALHRQALLSCDQALASTAELALAMKEAGARQVTLVEAGTGDRETEQLRRLFPIPAAAPGRRVLSANIFFAPRSFGGATVVAEQMVRLMGEMSAWQSFIFTSLPVSEVAPYGLLRYEAHGAPVIGVGLPETRSAHEDFENPATVAVFDQVLACVAPDIVHLHSIQGLGALLANSCRKAGVPFVVTLHDAWWICGRQFMIDKHGQYCGQTTIQGDVCARCVDDPPLNAYRQRLLADTLKTADLLLAPSTFARNLYIANGFDAGKIRINRNGILAPAADYLKHPGQMLRFGFVGGNSSIKGINLITRAFASLERCDYELKVVDNLLHLGFRSFNRHSVKIPGTVSIIPGYTQADIDAFFSGIDVLLFPTQWKETFGLAVREALVRDVWVVSTDAGGTVEDIVDGVNGTIIPLSSDERYLREVLDDILDHPQRYVQHRNRFKDGITLCSDQALELQGIYQDVVHVSEPAGQPSSAIDSLK</sequence>
<dbReference type="Pfam" id="PF04393">
    <property type="entry name" value="DUF535"/>
    <property type="match status" value="1"/>
</dbReference>
<dbReference type="Proteomes" id="UP000000658">
    <property type="component" value="Chromosome"/>
</dbReference>
<dbReference type="HOGENOM" id="CLU_299137_0_0_6"/>
<protein>
    <submittedName>
        <fullName evidence="3">Putative glycosyl transferase</fullName>
    </submittedName>
</protein>
<dbReference type="eggNOG" id="COG2990">
    <property type="taxonomic scope" value="Bacteria"/>
</dbReference>
<organism evidence="3 4">
    <name type="scientific">Pseudomonas entomophila (strain L48)</name>
    <dbReference type="NCBI Taxonomy" id="384676"/>
    <lineage>
        <taxon>Bacteria</taxon>
        <taxon>Pseudomonadati</taxon>
        <taxon>Pseudomonadota</taxon>
        <taxon>Gammaproteobacteria</taxon>
        <taxon>Pseudomonadales</taxon>
        <taxon>Pseudomonadaceae</taxon>
        <taxon>Pseudomonas</taxon>
    </lineage>
</organism>
<dbReference type="InterPro" id="IPR007488">
    <property type="entry name" value="DUF535"/>
</dbReference>
<dbReference type="AlphaFoldDB" id="Q1IAR3"/>
<dbReference type="CDD" id="cd03823">
    <property type="entry name" value="GT4_ExpE7-like"/>
    <property type="match status" value="1"/>
</dbReference>
<dbReference type="PANTHER" id="PTHR38785">
    <property type="entry name" value="HOMOLOG OF VIRK"/>
    <property type="match status" value="1"/>
</dbReference>
<dbReference type="Pfam" id="PF13579">
    <property type="entry name" value="Glyco_trans_4_4"/>
    <property type="match status" value="1"/>
</dbReference>
<dbReference type="Pfam" id="PF00534">
    <property type="entry name" value="Glycos_transf_1"/>
    <property type="match status" value="1"/>
</dbReference>
<name>Q1IAR3_PSEE4</name>
<dbReference type="eggNOG" id="COG0438">
    <property type="taxonomic scope" value="Bacteria"/>
</dbReference>
<dbReference type="InterPro" id="IPR028098">
    <property type="entry name" value="Glyco_trans_4-like_N"/>
</dbReference>
<feature type="domain" description="Glycosyl transferase family 1" evidence="1">
    <location>
        <begin position="805"/>
        <end position="954"/>
    </location>
</feature>